<dbReference type="RefSeq" id="WP_091720504.1">
    <property type="nucleotide sequence ID" value="NZ_FNHS01000017.1"/>
</dbReference>
<keyword evidence="3" id="KW-1185">Reference proteome</keyword>
<evidence type="ECO:0000256" key="1">
    <source>
        <dbReference type="SAM" id="Phobius"/>
    </source>
</evidence>
<keyword evidence="1" id="KW-0472">Membrane</keyword>
<dbReference type="Proteomes" id="UP000198704">
    <property type="component" value="Unassembled WGS sequence"/>
</dbReference>
<feature type="transmembrane region" description="Helical" evidence="1">
    <location>
        <begin position="50"/>
        <end position="72"/>
    </location>
</feature>
<name>A0A1H0HUQ6_9HYPH</name>
<keyword evidence="1" id="KW-0812">Transmembrane</keyword>
<evidence type="ECO:0000313" key="3">
    <source>
        <dbReference type="Proteomes" id="UP000198704"/>
    </source>
</evidence>
<evidence type="ECO:0000313" key="2">
    <source>
        <dbReference type="EMBL" id="SDO22501.1"/>
    </source>
</evidence>
<dbReference type="EMBL" id="FNHS01000017">
    <property type="protein sequence ID" value="SDO22501.1"/>
    <property type="molecule type" value="Genomic_DNA"/>
</dbReference>
<organism evidence="2 3">
    <name type="scientific">Methylobacterium phyllostachyos</name>
    <dbReference type="NCBI Taxonomy" id="582672"/>
    <lineage>
        <taxon>Bacteria</taxon>
        <taxon>Pseudomonadati</taxon>
        <taxon>Pseudomonadota</taxon>
        <taxon>Alphaproteobacteria</taxon>
        <taxon>Hyphomicrobiales</taxon>
        <taxon>Methylobacteriaceae</taxon>
        <taxon>Methylobacterium</taxon>
    </lineage>
</organism>
<reference evidence="3" key="1">
    <citation type="submission" date="2016-10" db="EMBL/GenBank/DDBJ databases">
        <authorList>
            <person name="Varghese N."/>
            <person name="Submissions S."/>
        </authorList>
    </citation>
    <scope>NUCLEOTIDE SEQUENCE [LARGE SCALE GENOMIC DNA]</scope>
    <source>
        <strain evidence="3">BL47</strain>
    </source>
</reference>
<proteinExistence type="predicted"/>
<sequence length="85" mass="9112">MKGPYDSTVASALSDFTPAQLNAVAAIAEDATASAIDELRQDLLSWHCHLAMYVLAQICVALLAILLVQTVLEPGRPKLSAQFEN</sequence>
<dbReference type="AlphaFoldDB" id="A0A1H0HUQ6"/>
<gene>
    <name evidence="2" type="ORF">SAMN05216360_11710</name>
</gene>
<protein>
    <submittedName>
        <fullName evidence="2">Uncharacterized protein</fullName>
    </submittedName>
</protein>
<accession>A0A1H0HUQ6</accession>
<keyword evidence="1" id="KW-1133">Transmembrane helix</keyword>